<dbReference type="PANTHER" id="PTHR35617">
    <property type="entry name" value="PHAGE_INTEGRASE DOMAIN-CONTAINING PROTEIN"/>
    <property type="match status" value="1"/>
</dbReference>
<dbReference type="AlphaFoldDB" id="A0AAE1K7C4"/>
<evidence type="ECO:0000313" key="3">
    <source>
        <dbReference type="Proteomes" id="UP001286313"/>
    </source>
</evidence>
<dbReference type="GO" id="GO:0006310">
    <property type="term" value="P:DNA recombination"/>
    <property type="evidence" value="ECO:0007669"/>
    <property type="project" value="UniProtKB-KW"/>
</dbReference>
<proteinExistence type="predicted"/>
<dbReference type="GO" id="GO:0015074">
    <property type="term" value="P:DNA integration"/>
    <property type="evidence" value="ECO:0007669"/>
    <property type="project" value="InterPro"/>
</dbReference>
<keyword evidence="1" id="KW-0233">DNA recombination</keyword>
<organism evidence="2 3">
    <name type="scientific">Petrolisthes cinctipes</name>
    <name type="common">Flat porcelain crab</name>
    <dbReference type="NCBI Taxonomy" id="88211"/>
    <lineage>
        <taxon>Eukaryota</taxon>
        <taxon>Metazoa</taxon>
        <taxon>Ecdysozoa</taxon>
        <taxon>Arthropoda</taxon>
        <taxon>Crustacea</taxon>
        <taxon>Multicrustacea</taxon>
        <taxon>Malacostraca</taxon>
        <taxon>Eumalacostraca</taxon>
        <taxon>Eucarida</taxon>
        <taxon>Decapoda</taxon>
        <taxon>Pleocyemata</taxon>
        <taxon>Anomura</taxon>
        <taxon>Galatheoidea</taxon>
        <taxon>Porcellanidae</taxon>
        <taxon>Petrolisthes</taxon>
    </lineage>
</organism>
<sequence>MLNGVFSFKGFDLSMDPVLREIIKTCSRQVRRTSCRAPAWNVDVVLKTLIRPPFEPFQQASCRDLTRKTLFLVAPATAKRVGELQALSKITATQGEDLILSYLPEFVVKIETGLNPIPRQFILRSLSSVVGREDEERLLCPVRAIRQYLETTSSPSRPRNLFVSVRDPKRPMSKAAISFFLRDTIKTAHESFPEDLGPLFKVRAHDIRGIAALMRLWKNSSIASILEAACWKTQSVFVEHYLRDIERQESDVYALGPVIAAGDVIG</sequence>
<comment type="caution">
    <text evidence="2">The sequence shown here is derived from an EMBL/GenBank/DDBJ whole genome shotgun (WGS) entry which is preliminary data.</text>
</comment>
<protein>
    <submittedName>
        <fullName evidence="2">Uncharacterized protein</fullName>
    </submittedName>
</protein>
<dbReference type="GO" id="GO:0003677">
    <property type="term" value="F:DNA binding"/>
    <property type="evidence" value="ECO:0007669"/>
    <property type="project" value="InterPro"/>
</dbReference>
<evidence type="ECO:0000313" key="2">
    <source>
        <dbReference type="EMBL" id="KAK3864565.1"/>
    </source>
</evidence>
<dbReference type="Gene3D" id="1.10.443.10">
    <property type="entry name" value="Intergrase catalytic core"/>
    <property type="match status" value="1"/>
</dbReference>
<name>A0AAE1K7C4_PETCI</name>
<dbReference type="InterPro" id="IPR011010">
    <property type="entry name" value="DNA_brk_join_enz"/>
</dbReference>
<keyword evidence="3" id="KW-1185">Reference proteome</keyword>
<dbReference type="Proteomes" id="UP001286313">
    <property type="component" value="Unassembled WGS sequence"/>
</dbReference>
<reference evidence="2" key="1">
    <citation type="submission" date="2023-10" db="EMBL/GenBank/DDBJ databases">
        <title>Genome assemblies of two species of porcelain crab, Petrolisthes cinctipes and Petrolisthes manimaculis (Anomura: Porcellanidae).</title>
        <authorList>
            <person name="Angst P."/>
        </authorList>
    </citation>
    <scope>NUCLEOTIDE SEQUENCE</scope>
    <source>
        <strain evidence="2">PB745_01</strain>
        <tissue evidence="2">Gill</tissue>
    </source>
</reference>
<accession>A0AAE1K7C4</accession>
<dbReference type="PANTHER" id="PTHR35617:SF3">
    <property type="entry name" value="CORE-BINDING (CB) DOMAIN-CONTAINING PROTEIN"/>
    <property type="match status" value="1"/>
</dbReference>
<dbReference type="SUPFAM" id="SSF56349">
    <property type="entry name" value="DNA breaking-rejoining enzymes"/>
    <property type="match status" value="1"/>
</dbReference>
<gene>
    <name evidence="2" type="ORF">Pcinc_029749</name>
</gene>
<dbReference type="EMBL" id="JAWQEG010003769">
    <property type="protein sequence ID" value="KAK3864565.1"/>
    <property type="molecule type" value="Genomic_DNA"/>
</dbReference>
<evidence type="ECO:0000256" key="1">
    <source>
        <dbReference type="ARBA" id="ARBA00023172"/>
    </source>
</evidence>
<dbReference type="InterPro" id="IPR013762">
    <property type="entry name" value="Integrase-like_cat_sf"/>
</dbReference>